<reference evidence="1 2" key="1">
    <citation type="journal article" date="2019" name="Environ. Microbiol.">
        <title>At the nexus of three kingdoms: the genome of the mycorrhizal fungus Gigaspora margarita provides insights into plant, endobacterial and fungal interactions.</title>
        <authorList>
            <person name="Venice F."/>
            <person name="Ghignone S."/>
            <person name="Salvioli di Fossalunga A."/>
            <person name="Amselem J."/>
            <person name="Novero M."/>
            <person name="Xianan X."/>
            <person name="Sedzielewska Toro K."/>
            <person name="Morin E."/>
            <person name="Lipzen A."/>
            <person name="Grigoriev I.V."/>
            <person name="Henrissat B."/>
            <person name="Martin F.M."/>
            <person name="Bonfante P."/>
        </authorList>
    </citation>
    <scope>NUCLEOTIDE SEQUENCE [LARGE SCALE GENOMIC DNA]</scope>
    <source>
        <strain evidence="1 2">BEG34</strain>
    </source>
</reference>
<organism evidence="1 2">
    <name type="scientific">Gigaspora margarita</name>
    <dbReference type="NCBI Taxonomy" id="4874"/>
    <lineage>
        <taxon>Eukaryota</taxon>
        <taxon>Fungi</taxon>
        <taxon>Fungi incertae sedis</taxon>
        <taxon>Mucoromycota</taxon>
        <taxon>Glomeromycotina</taxon>
        <taxon>Glomeromycetes</taxon>
        <taxon>Diversisporales</taxon>
        <taxon>Gigasporaceae</taxon>
        <taxon>Gigaspora</taxon>
    </lineage>
</organism>
<dbReference type="Proteomes" id="UP000439903">
    <property type="component" value="Unassembled WGS sequence"/>
</dbReference>
<sequence length="179" mass="20896">MWLSMSKAWWDLDDDKEDYDQGWEDDECEVFMINEDSKVEEAEELENPLPESYSSNDEENVTLTTGEESEVFVVLVSDKDDDKIVQGEEDIPRPPLTVDQVQALSTLIVWYQRLMPEYHHSLNLAGLNWSYGRVFHLYDHLIYLEHYALEVVNRAKTVYMIEQMGFCLIAHNLEPSDAV</sequence>
<proteinExistence type="predicted"/>
<dbReference type="EMBL" id="WTPW01000875">
    <property type="protein sequence ID" value="KAF0472545.1"/>
    <property type="molecule type" value="Genomic_DNA"/>
</dbReference>
<evidence type="ECO:0000313" key="1">
    <source>
        <dbReference type="EMBL" id="KAF0472545.1"/>
    </source>
</evidence>
<name>A0A8H3XL31_GIGMA</name>
<dbReference type="AlphaFoldDB" id="A0A8H3XL31"/>
<evidence type="ECO:0000313" key="2">
    <source>
        <dbReference type="Proteomes" id="UP000439903"/>
    </source>
</evidence>
<gene>
    <name evidence="1" type="ORF">F8M41_024999</name>
</gene>
<dbReference type="OrthoDB" id="2493658at2759"/>
<keyword evidence="2" id="KW-1185">Reference proteome</keyword>
<protein>
    <submittedName>
        <fullName evidence="1">Uncharacterized protein</fullName>
    </submittedName>
</protein>
<comment type="caution">
    <text evidence="1">The sequence shown here is derived from an EMBL/GenBank/DDBJ whole genome shotgun (WGS) entry which is preliminary data.</text>
</comment>
<accession>A0A8H3XL31</accession>